<evidence type="ECO:0000313" key="8">
    <source>
        <dbReference type="EMBL" id="KKM98301.1"/>
    </source>
</evidence>
<evidence type="ECO:0000256" key="6">
    <source>
        <dbReference type="ARBA" id="ARBA00022898"/>
    </source>
</evidence>
<dbReference type="AlphaFoldDB" id="A0A0F9MG84"/>
<dbReference type="GO" id="GO:0042802">
    <property type="term" value="F:identical protein binding"/>
    <property type="evidence" value="ECO:0007669"/>
    <property type="project" value="TreeGrafter"/>
</dbReference>
<dbReference type="GO" id="GO:0008483">
    <property type="term" value="F:transaminase activity"/>
    <property type="evidence" value="ECO:0007669"/>
    <property type="project" value="UniProtKB-KW"/>
</dbReference>
<proteinExistence type="inferred from homology"/>
<keyword evidence="6" id="KW-0663">Pyridoxal phosphate</keyword>
<accession>A0A0F9MG84</accession>
<dbReference type="Gene3D" id="3.90.1150.10">
    <property type="entry name" value="Aspartate Aminotransferase, domain 1"/>
    <property type="match status" value="1"/>
</dbReference>
<dbReference type="GO" id="GO:0030170">
    <property type="term" value="F:pyridoxal phosphate binding"/>
    <property type="evidence" value="ECO:0007669"/>
    <property type="project" value="InterPro"/>
</dbReference>
<evidence type="ECO:0000256" key="5">
    <source>
        <dbReference type="ARBA" id="ARBA00022679"/>
    </source>
</evidence>
<dbReference type="InterPro" id="IPR015424">
    <property type="entry name" value="PyrdxlP-dep_Trfase"/>
</dbReference>
<evidence type="ECO:0000256" key="2">
    <source>
        <dbReference type="ARBA" id="ARBA00004173"/>
    </source>
</evidence>
<dbReference type="FunFam" id="3.40.640.10:FF:000004">
    <property type="entry name" value="Acetylornithine aminotransferase"/>
    <property type="match status" value="1"/>
</dbReference>
<dbReference type="PANTHER" id="PTHR11986">
    <property type="entry name" value="AMINOTRANSFERASE CLASS III"/>
    <property type="match status" value="1"/>
</dbReference>
<keyword evidence="3" id="KW-0032">Aminotransferase</keyword>
<evidence type="ECO:0000256" key="4">
    <source>
        <dbReference type="ARBA" id="ARBA00022605"/>
    </source>
</evidence>
<dbReference type="PANTHER" id="PTHR11986:SF79">
    <property type="entry name" value="ACETYLORNITHINE AMINOTRANSFERASE, MITOCHONDRIAL"/>
    <property type="match status" value="1"/>
</dbReference>
<comment type="pathway">
    <text evidence="7">Amino-acid biosynthesis.</text>
</comment>
<dbReference type="Gene3D" id="3.40.640.10">
    <property type="entry name" value="Type I PLP-dependent aspartate aminotransferase-like (Major domain)"/>
    <property type="match status" value="1"/>
</dbReference>
<evidence type="ECO:0000256" key="7">
    <source>
        <dbReference type="ARBA" id="ARBA00029440"/>
    </source>
</evidence>
<dbReference type="InterPro" id="IPR005814">
    <property type="entry name" value="Aminotrans_3"/>
</dbReference>
<reference evidence="8" key="1">
    <citation type="journal article" date="2015" name="Nature">
        <title>Complex archaea that bridge the gap between prokaryotes and eukaryotes.</title>
        <authorList>
            <person name="Spang A."/>
            <person name="Saw J.H."/>
            <person name="Jorgensen S.L."/>
            <person name="Zaremba-Niedzwiedzka K."/>
            <person name="Martijn J."/>
            <person name="Lind A.E."/>
            <person name="van Eijk R."/>
            <person name="Schleper C."/>
            <person name="Guy L."/>
            <person name="Ettema T.J."/>
        </authorList>
    </citation>
    <scope>NUCLEOTIDE SEQUENCE</scope>
</reference>
<dbReference type="CDD" id="cd00610">
    <property type="entry name" value="OAT_like"/>
    <property type="match status" value="1"/>
</dbReference>
<dbReference type="InterPro" id="IPR015422">
    <property type="entry name" value="PyrdxlP-dep_Trfase_small"/>
</dbReference>
<dbReference type="GO" id="GO:0005739">
    <property type="term" value="C:mitochondrion"/>
    <property type="evidence" value="ECO:0007669"/>
    <property type="project" value="UniProtKB-SubCell"/>
</dbReference>
<name>A0A0F9MG84_9ZZZZ</name>
<keyword evidence="5" id="KW-0808">Transferase</keyword>
<organism evidence="8">
    <name type="scientific">marine sediment metagenome</name>
    <dbReference type="NCBI Taxonomy" id="412755"/>
    <lineage>
        <taxon>unclassified sequences</taxon>
        <taxon>metagenomes</taxon>
        <taxon>ecological metagenomes</taxon>
    </lineage>
</organism>
<comment type="cofactor">
    <cofactor evidence="1">
        <name>pyridoxal 5'-phosphate</name>
        <dbReference type="ChEBI" id="CHEBI:597326"/>
    </cofactor>
</comment>
<dbReference type="InterPro" id="IPR049704">
    <property type="entry name" value="Aminotrans_3_PPA_site"/>
</dbReference>
<dbReference type="InterPro" id="IPR050103">
    <property type="entry name" value="Class-III_PLP-dep_AT"/>
</dbReference>
<dbReference type="InterPro" id="IPR015421">
    <property type="entry name" value="PyrdxlP-dep_Trfase_major"/>
</dbReference>
<dbReference type="PROSITE" id="PS00600">
    <property type="entry name" value="AA_TRANSFER_CLASS_3"/>
    <property type="match status" value="1"/>
</dbReference>
<dbReference type="SUPFAM" id="SSF53383">
    <property type="entry name" value="PLP-dependent transferases"/>
    <property type="match status" value="1"/>
</dbReference>
<protein>
    <recommendedName>
        <fullName evidence="9">Acetylornithine transaminase</fullName>
    </recommendedName>
</protein>
<comment type="subcellular location">
    <subcellularLocation>
        <location evidence="2">Mitochondrion</location>
    </subcellularLocation>
</comment>
<dbReference type="NCBIfam" id="TIGR00707">
    <property type="entry name" value="argD"/>
    <property type="match status" value="1"/>
</dbReference>
<dbReference type="GO" id="GO:0006526">
    <property type="term" value="P:L-arginine biosynthetic process"/>
    <property type="evidence" value="ECO:0007669"/>
    <property type="project" value="UniProtKB-ARBA"/>
</dbReference>
<evidence type="ECO:0008006" key="9">
    <source>
        <dbReference type="Google" id="ProtNLM"/>
    </source>
</evidence>
<gene>
    <name evidence="8" type="ORF">LCGC14_1159310</name>
</gene>
<keyword evidence="4" id="KW-0028">Amino-acid biosynthesis</keyword>
<evidence type="ECO:0000256" key="3">
    <source>
        <dbReference type="ARBA" id="ARBA00022576"/>
    </source>
</evidence>
<evidence type="ECO:0000256" key="1">
    <source>
        <dbReference type="ARBA" id="ARBA00001933"/>
    </source>
</evidence>
<comment type="caution">
    <text evidence="8">The sequence shown here is derived from an EMBL/GenBank/DDBJ whole genome shotgun (WGS) entry which is preliminary data.</text>
</comment>
<dbReference type="PIRSF" id="PIRSF000521">
    <property type="entry name" value="Transaminase_4ab_Lys_Orn"/>
    <property type="match status" value="1"/>
</dbReference>
<dbReference type="EMBL" id="LAZR01005638">
    <property type="protein sequence ID" value="KKM98301.1"/>
    <property type="molecule type" value="Genomic_DNA"/>
</dbReference>
<sequence length="417" mass="46315">MNKEEVIGLDKKYVMHTYSRIPLVIDRGEGVRVWGKDGKEYLDFISGIGVNAIGHCHPEVVAAINYQTKKLFHCSNLYYIELEAKLAKALCDISFADKVFFSNSGAEANEAAIKLARKFGSKQNGKPYEIITMKDSFHGRTITTLKATGQTKYQHGFGPFTPGFRYAPFNDLKAVKSSISNKTCAIMMEPVQGEGGLNVASQDFLKGLRQLCDERGILLILDEVQCGLGRTGELFAYQDYGIEPDIMTLAKPLAGGMPIGVTLAKERIASFFEPGNHASTFGGNPVVCSAAIAFLKVVEEEGLVEGAREKGEYFREELEKLREAFSFIKEIRGKGLMIGLELTFAGKGIVEECREEGLLINCTAENILRFLPPLIIKKKDIDEAVRILRRVLNRVLNRDSDHLINYISKGRTKKEPT</sequence>
<dbReference type="HAMAP" id="MF_01107">
    <property type="entry name" value="ArgD_aminotrans_3"/>
    <property type="match status" value="1"/>
</dbReference>
<dbReference type="NCBIfam" id="NF002325">
    <property type="entry name" value="PRK01278.1"/>
    <property type="match status" value="1"/>
</dbReference>
<dbReference type="Pfam" id="PF00202">
    <property type="entry name" value="Aminotran_3"/>
    <property type="match status" value="1"/>
</dbReference>
<dbReference type="InterPro" id="IPR004636">
    <property type="entry name" value="AcOrn/SuccOrn_fam"/>
</dbReference>